<dbReference type="PROSITE" id="PS51257">
    <property type="entry name" value="PROKAR_LIPOPROTEIN"/>
    <property type="match status" value="1"/>
</dbReference>
<dbReference type="SUPFAM" id="SSF52317">
    <property type="entry name" value="Class I glutamine amidotransferase-like"/>
    <property type="match status" value="1"/>
</dbReference>
<evidence type="ECO:0000313" key="2">
    <source>
        <dbReference type="Proteomes" id="UP000294830"/>
    </source>
</evidence>
<protein>
    <submittedName>
        <fullName evidence="1">Uncharacterized protein</fullName>
    </submittedName>
</protein>
<keyword evidence="2" id="KW-1185">Reference proteome</keyword>
<comment type="caution">
    <text evidence="1">The sequence shown here is derived from an EMBL/GenBank/DDBJ whole genome shotgun (WGS) entry which is preliminary data.</text>
</comment>
<dbReference type="PROSITE" id="PS51273">
    <property type="entry name" value="GATASE_TYPE_1"/>
    <property type="match status" value="1"/>
</dbReference>
<dbReference type="CDD" id="cd01653">
    <property type="entry name" value="GATase1"/>
    <property type="match status" value="1"/>
</dbReference>
<sequence length="385" mass="42343">MLIMKKLVYLFAIAAILFGCKNNTSSNTDSKENIIHVGVFDKNGDSPDCITDALEALRIDSGIEARTISAADIMSGAADDIDVFLFPGGSGRSETGSLGLLGQQKIIDKVKKEGKGVVGICAGAYILSETPGYPSLGLSAAQAIDIEHDHRGHGLVKFSLTEEGKKIFPELKDSAIYYSLYYEGPVLTPAKGSKYSYTQLATMQSDVHTVAGTPANMTNNRPFVIITNVEKGKTASVVGHPEATQGMRWMIPRLVRVVANRELVSYKSNVVRPHIHTKEILFTDDLLTKQDEAFGKLIKSKDEKLTAMQQIVDMRAWSAKKYIPQMVRDTSFEVRLLAAKLMVELERPDAIPDLQAAIKVEKDIEKKKQLQRELILLKEMVGAVM</sequence>
<reference evidence="1 2" key="1">
    <citation type="submission" date="2019-03" db="EMBL/GenBank/DDBJ databases">
        <title>Genomic Encyclopedia of Archaeal and Bacterial Type Strains, Phase II (KMG-II): from individual species to whole genera.</title>
        <authorList>
            <person name="Goeker M."/>
        </authorList>
    </citation>
    <scope>NUCLEOTIDE SEQUENCE [LARGE SCALE GENOMIC DNA]</scope>
    <source>
        <strain evidence="1 2">RL-C</strain>
    </source>
</reference>
<dbReference type="AlphaFoldDB" id="A0A4R2EQC2"/>
<organism evidence="1 2">
    <name type="scientific">Acetobacteroides hydrogenigenes</name>
    <dbReference type="NCBI Taxonomy" id="979970"/>
    <lineage>
        <taxon>Bacteria</taxon>
        <taxon>Pseudomonadati</taxon>
        <taxon>Bacteroidota</taxon>
        <taxon>Bacteroidia</taxon>
        <taxon>Bacteroidales</taxon>
        <taxon>Rikenellaceae</taxon>
        <taxon>Acetobacteroides</taxon>
    </lineage>
</organism>
<proteinExistence type="predicted"/>
<dbReference type="Gene3D" id="3.40.50.880">
    <property type="match status" value="1"/>
</dbReference>
<dbReference type="Proteomes" id="UP000294830">
    <property type="component" value="Unassembled WGS sequence"/>
</dbReference>
<dbReference type="EMBL" id="SLWB01000005">
    <property type="protein sequence ID" value="TCN68814.1"/>
    <property type="molecule type" value="Genomic_DNA"/>
</dbReference>
<accession>A0A4R2EQC2</accession>
<dbReference type="InterPro" id="IPR029062">
    <property type="entry name" value="Class_I_gatase-like"/>
</dbReference>
<gene>
    <name evidence="1" type="ORF">CLV25_10515</name>
</gene>
<evidence type="ECO:0000313" key="1">
    <source>
        <dbReference type="EMBL" id="TCN68814.1"/>
    </source>
</evidence>
<name>A0A4R2EQC2_9BACT</name>